<dbReference type="EMBL" id="CP030840">
    <property type="protein sequence ID" value="AXC15324.1"/>
    <property type="molecule type" value="Genomic_DNA"/>
</dbReference>
<evidence type="ECO:0000313" key="3">
    <source>
        <dbReference type="EMBL" id="AXC15324.1"/>
    </source>
</evidence>
<gene>
    <name evidence="3" type="ORF">ACPOL_6080</name>
</gene>
<dbReference type="InterPro" id="IPR000305">
    <property type="entry name" value="GIY-YIG_endonuc"/>
</dbReference>
<dbReference type="PANTHER" id="PTHR34477">
    <property type="entry name" value="UPF0213 PROTEIN YHBQ"/>
    <property type="match status" value="1"/>
</dbReference>
<dbReference type="Pfam" id="PF01541">
    <property type="entry name" value="GIY-YIG"/>
    <property type="match status" value="1"/>
</dbReference>
<dbReference type="KEGG" id="abas:ACPOL_6080"/>
<dbReference type="CDD" id="cd10448">
    <property type="entry name" value="GIY-YIG_unchar_3"/>
    <property type="match status" value="1"/>
</dbReference>
<name>A0A2Z5G9F6_9BACT</name>
<dbReference type="RefSeq" id="WP_201758983.1">
    <property type="nucleotide sequence ID" value="NZ_CP030840.1"/>
</dbReference>
<dbReference type="SUPFAM" id="SSF82771">
    <property type="entry name" value="GIY-YIG endonuclease"/>
    <property type="match status" value="1"/>
</dbReference>
<dbReference type="InterPro" id="IPR050190">
    <property type="entry name" value="UPF0213_domain"/>
</dbReference>
<dbReference type="PANTHER" id="PTHR34477:SF5">
    <property type="entry name" value="BSL5627 PROTEIN"/>
    <property type="match status" value="1"/>
</dbReference>
<proteinExistence type="inferred from homology"/>
<accession>A0A2Z5G9F6</accession>
<reference evidence="3 4" key="1">
    <citation type="journal article" date="2018" name="Front. Microbiol.">
        <title>Hydrolytic Capabilities as a Key to Environmental Success: Chitinolytic and Cellulolytic Acidobacteria From Acidic Sub-arctic Soils and Boreal Peatlands.</title>
        <authorList>
            <person name="Belova S.E."/>
            <person name="Ravin N.V."/>
            <person name="Pankratov T.A."/>
            <person name="Rakitin A.L."/>
            <person name="Ivanova A.A."/>
            <person name="Beletsky A.V."/>
            <person name="Mardanov A.V."/>
            <person name="Sinninghe Damste J.S."/>
            <person name="Dedysh S.N."/>
        </authorList>
    </citation>
    <scope>NUCLEOTIDE SEQUENCE [LARGE SCALE GENOMIC DNA]</scope>
    <source>
        <strain evidence="3 4">SBC82</strain>
    </source>
</reference>
<dbReference type="AlphaFoldDB" id="A0A2Z5G9F6"/>
<organism evidence="3 4">
    <name type="scientific">Acidisarcina polymorpha</name>
    <dbReference type="NCBI Taxonomy" id="2211140"/>
    <lineage>
        <taxon>Bacteria</taxon>
        <taxon>Pseudomonadati</taxon>
        <taxon>Acidobacteriota</taxon>
        <taxon>Terriglobia</taxon>
        <taxon>Terriglobales</taxon>
        <taxon>Acidobacteriaceae</taxon>
        <taxon>Acidisarcina</taxon>
    </lineage>
</organism>
<keyword evidence="4" id="KW-1185">Reference proteome</keyword>
<dbReference type="Proteomes" id="UP000253606">
    <property type="component" value="Chromosome"/>
</dbReference>
<evidence type="ECO:0000313" key="4">
    <source>
        <dbReference type="Proteomes" id="UP000253606"/>
    </source>
</evidence>
<comment type="similarity">
    <text evidence="1">Belongs to the UPF0213 family.</text>
</comment>
<sequence>MVASRSHTLYVGVTSNMEQRIWQHRNKEYEGVSARYNCNRLVCFEQYSNAGTAIAREKELKGWRRARKIELIAISNPTWVDLSEGWGQPINSTAAPSLGSG</sequence>
<dbReference type="InterPro" id="IPR035901">
    <property type="entry name" value="GIY-YIG_endonuc_sf"/>
</dbReference>
<dbReference type="Gene3D" id="3.40.1440.10">
    <property type="entry name" value="GIY-YIG endonuclease"/>
    <property type="match status" value="1"/>
</dbReference>
<protein>
    <submittedName>
        <fullName evidence="3">Endo/excinuclease amino terminal domain protein</fullName>
    </submittedName>
</protein>
<evidence type="ECO:0000256" key="1">
    <source>
        <dbReference type="ARBA" id="ARBA00007435"/>
    </source>
</evidence>
<evidence type="ECO:0000259" key="2">
    <source>
        <dbReference type="PROSITE" id="PS50164"/>
    </source>
</evidence>
<dbReference type="PROSITE" id="PS50164">
    <property type="entry name" value="GIY_YIG"/>
    <property type="match status" value="1"/>
</dbReference>
<feature type="domain" description="GIY-YIG" evidence="2">
    <location>
        <begin position="1"/>
        <end position="70"/>
    </location>
</feature>